<keyword evidence="1" id="KW-1133">Transmembrane helix</keyword>
<name>A0AAE0LES5_9CHLO</name>
<protein>
    <submittedName>
        <fullName evidence="2">Uncharacterized protein</fullName>
    </submittedName>
</protein>
<keyword evidence="1" id="KW-0472">Membrane</keyword>
<dbReference type="AlphaFoldDB" id="A0AAE0LES5"/>
<accession>A0AAE0LES5</accession>
<feature type="transmembrane region" description="Helical" evidence="1">
    <location>
        <begin position="41"/>
        <end position="66"/>
    </location>
</feature>
<keyword evidence="1" id="KW-0812">Transmembrane</keyword>
<evidence type="ECO:0000256" key="1">
    <source>
        <dbReference type="SAM" id="Phobius"/>
    </source>
</evidence>
<proteinExistence type="predicted"/>
<keyword evidence="3" id="KW-1185">Reference proteome</keyword>
<sequence length="67" mass="7755">MAREKMRLSQQQQWLDVRATLLDVVRNKLGMKDIIGEEEALPVYCVLGIIICISLWKISSVLWLIVK</sequence>
<comment type="caution">
    <text evidence="2">The sequence shown here is derived from an EMBL/GenBank/DDBJ whole genome shotgun (WGS) entry which is preliminary data.</text>
</comment>
<reference evidence="2 3" key="1">
    <citation type="journal article" date="2015" name="Genome Biol. Evol.">
        <title>Comparative Genomics of a Bacterivorous Green Alga Reveals Evolutionary Causalities and Consequences of Phago-Mixotrophic Mode of Nutrition.</title>
        <authorList>
            <person name="Burns J.A."/>
            <person name="Paasch A."/>
            <person name="Narechania A."/>
            <person name="Kim E."/>
        </authorList>
    </citation>
    <scope>NUCLEOTIDE SEQUENCE [LARGE SCALE GENOMIC DNA]</scope>
    <source>
        <strain evidence="2 3">PLY_AMNH</strain>
    </source>
</reference>
<dbReference type="Proteomes" id="UP001190700">
    <property type="component" value="Unassembled WGS sequence"/>
</dbReference>
<organism evidence="2 3">
    <name type="scientific">Cymbomonas tetramitiformis</name>
    <dbReference type="NCBI Taxonomy" id="36881"/>
    <lineage>
        <taxon>Eukaryota</taxon>
        <taxon>Viridiplantae</taxon>
        <taxon>Chlorophyta</taxon>
        <taxon>Pyramimonadophyceae</taxon>
        <taxon>Pyramimonadales</taxon>
        <taxon>Pyramimonadaceae</taxon>
        <taxon>Cymbomonas</taxon>
    </lineage>
</organism>
<evidence type="ECO:0000313" key="2">
    <source>
        <dbReference type="EMBL" id="KAK3282751.1"/>
    </source>
</evidence>
<gene>
    <name evidence="2" type="ORF">CYMTET_9525</name>
</gene>
<dbReference type="EMBL" id="LGRX02003170">
    <property type="protein sequence ID" value="KAK3282751.1"/>
    <property type="molecule type" value="Genomic_DNA"/>
</dbReference>
<evidence type="ECO:0000313" key="3">
    <source>
        <dbReference type="Proteomes" id="UP001190700"/>
    </source>
</evidence>